<feature type="transmembrane region" description="Helical" evidence="1">
    <location>
        <begin position="12"/>
        <end position="35"/>
    </location>
</feature>
<keyword evidence="1" id="KW-1133">Transmembrane helix</keyword>
<dbReference type="RefSeq" id="WP_335958255.1">
    <property type="nucleotide sequence ID" value="NZ_JAXBLX010000001.1"/>
</dbReference>
<proteinExistence type="predicted"/>
<organism evidence="2 3">
    <name type="scientific">Halalkalibacter kiskunsagensis</name>
    <dbReference type="NCBI Taxonomy" id="1548599"/>
    <lineage>
        <taxon>Bacteria</taxon>
        <taxon>Bacillati</taxon>
        <taxon>Bacillota</taxon>
        <taxon>Bacilli</taxon>
        <taxon>Bacillales</taxon>
        <taxon>Bacillaceae</taxon>
        <taxon>Halalkalibacter</taxon>
    </lineage>
</organism>
<reference evidence="2 3" key="1">
    <citation type="submission" date="2024-09" db="EMBL/GenBank/DDBJ databases">
        <authorList>
            <person name="Sun Q."/>
            <person name="Mori K."/>
        </authorList>
    </citation>
    <scope>NUCLEOTIDE SEQUENCE [LARGE SCALE GENOMIC DNA]</scope>
    <source>
        <strain evidence="2 3">NCAIM B.02610</strain>
    </source>
</reference>
<evidence type="ECO:0000313" key="3">
    <source>
        <dbReference type="Proteomes" id="UP001589838"/>
    </source>
</evidence>
<keyword evidence="1" id="KW-0812">Transmembrane</keyword>
<protein>
    <submittedName>
        <fullName evidence="2">Uncharacterized protein</fullName>
    </submittedName>
</protein>
<keyword evidence="1" id="KW-0472">Membrane</keyword>
<dbReference type="EMBL" id="JBHLUX010000001">
    <property type="protein sequence ID" value="MFC0469093.1"/>
    <property type="molecule type" value="Genomic_DNA"/>
</dbReference>
<keyword evidence="3" id="KW-1185">Reference proteome</keyword>
<sequence>MEVTGSLWYPFFSVIGIVTTLGPFILAIVLLRWLFVIKRNSNEQLKQNEEIITLLNKINNNPKK</sequence>
<gene>
    <name evidence="2" type="ORF">ACFFHM_00550</name>
</gene>
<accession>A0ABV6KAG8</accession>
<name>A0ABV6KAG8_9BACI</name>
<evidence type="ECO:0000313" key="2">
    <source>
        <dbReference type="EMBL" id="MFC0469093.1"/>
    </source>
</evidence>
<dbReference type="Proteomes" id="UP001589838">
    <property type="component" value="Unassembled WGS sequence"/>
</dbReference>
<evidence type="ECO:0000256" key="1">
    <source>
        <dbReference type="SAM" id="Phobius"/>
    </source>
</evidence>
<comment type="caution">
    <text evidence="2">The sequence shown here is derived from an EMBL/GenBank/DDBJ whole genome shotgun (WGS) entry which is preliminary data.</text>
</comment>